<evidence type="ECO:0000313" key="1">
    <source>
        <dbReference type="EMBL" id="CAL1705322.1"/>
    </source>
</evidence>
<proteinExistence type="predicted"/>
<accession>A0ABP1DDU2</accession>
<organism evidence="1 2">
    <name type="scientific">Somion occarium</name>
    <dbReference type="NCBI Taxonomy" id="3059160"/>
    <lineage>
        <taxon>Eukaryota</taxon>
        <taxon>Fungi</taxon>
        <taxon>Dikarya</taxon>
        <taxon>Basidiomycota</taxon>
        <taxon>Agaricomycotina</taxon>
        <taxon>Agaricomycetes</taxon>
        <taxon>Polyporales</taxon>
        <taxon>Cerrenaceae</taxon>
        <taxon>Somion</taxon>
    </lineage>
</organism>
<name>A0ABP1DDU2_9APHY</name>
<dbReference type="EMBL" id="OZ037946">
    <property type="protein sequence ID" value="CAL1705322.1"/>
    <property type="molecule type" value="Genomic_DNA"/>
</dbReference>
<protein>
    <submittedName>
        <fullName evidence="1">Uncharacterized protein</fullName>
    </submittedName>
</protein>
<gene>
    <name evidence="1" type="ORF">GFSPODELE1_LOCUS5377</name>
</gene>
<keyword evidence="2" id="KW-1185">Reference proteome</keyword>
<evidence type="ECO:0000313" key="2">
    <source>
        <dbReference type="Proteomes" id="UP001497453"/>
    </source>
</evidence>
<reference evidence="2" key="1">
    <citation type="submission" date="2024-04" db="EMBL/GenBank/DDBJ databases">
        <authorList>
            <person name="Shaw F."/>
            <person name="Minotto A."/>
        </authorList>
    </citation>
    <scope>NUCLEOTIDE SEQUENCE [LARGE SCALE GENOMIC DNA]</scope>
</reference>
<dbReference type="Proteomes" id="UP001497453">
    <property type="component" value="Chromosome 3"/>
</dbReference>
<sequence>MFSLPQPRGVERFDGCPFIRLYDSAEDFSYFLQVLLGTIILDVETTPIHAIAAILRISTKYEASMIRQRCIKVLELTYPSTLAGWLQSPSSEAIGSSEELHLRHFHIANLARETNALNILPVALLMCCMGTLPDIMDGMVLPDGYRVELCPENRRAVLIGRQALSHLARTETHKNLFSINDLPDVSNLQLAELNGVEKQNGYCNSPQMTGSVL</sequence>